<proteinExistence type="predicted"/>
<organism evidence="2 3">
    <name type="scientific">Pelobates cultripes</name>
    <name type="common">Western spadefoot toad</name>
    <dbReference type="NCBI Taxonomy" id="61616"/>
    <lineage>
        <taxon>Eukaryota</taxon>
        <taxon>Metazoa</taxon>
        <taxon>Chordata</taxon>
        <taxon>Craniata</taxon>
        <taxon>Vertebrata</taxon>
        <taxon>Euteleostomi</taxon>
        <taxon>Amphibia</taxon>
        <taxon>Batrachia</taxon>
        <taxon>Anura</taxon>
        <taxon>Pelobatoidea</taxon>
        <taxon>Pelobatidae</taxon>
        <taxon>Pelobates</taxon>
    </lineage>
</organism>
<dbReference type="AlphaFoldDB" id="A0AAD1R1L8"/>
<dbReference type="EMBL" id="OW240912">
    <property type="protein sequence ID" value="CAH2221760.1"/>
    <property type="molecule type" value="Genomic_DNA"/>
</dbReference>
<feature type="region of interest" description="Disordered" evidence="1">
    <location>
        <begin position="252"/>
        <end position="294"/>
    </location>
</feature>
<protein>
    <recommendedName>
        <fullName evidence="4">L1 transposable element RRM domain-containing protein</fullName>
    </recommendedName>
</protein>
<feature type="region of interest" description="Disordered" evidence="1">
    <location>
        <begin position="1"/>
        <end position="49"/>
    </location>
</feature>
<evidence type="ECO:0000313" key="2">
    <source>
        <dbReference type="EMBL" id="CAH2221760.1"/>
    </source>
</evidence>
<evidence type="ECO:0000313" key="3">
    <source>
        <dbReference type="Proteomes" id="UP001295444"/>
    </source>
</evidence>
<dbReference type="PANTHER" id="PTHR11505">
    <property type="entry name" value="L1 TRANSPOSABLE ELEMENT-RELATED"/>
    <property type="match status" value="1"/>
</dbReference>
<dbReference type="InterPro" id="IPR004244">
    <property type="entry name" value="Transposase_22"/>
</dbReference>
<evidence type="ECO:0000256" key="1">
    <source>
        <dbReference type="SAM" id="MobiDB-lite"/>
    </source>
</evidence>
<gene>
    <name evidence="2" type="ORF">PECUL_23A002611</name>
</gene>
<evidence type="ECO:0008006" key="4">
    <source>
        <dbReference type="Google" id="ProtNLM"/>
    </source>
</evidence>
<dbReference type="Proteomes" id="UP001295444">
    <property type="component" value="Chromosome 01"/>
</dbReference>
<keyword evidence="3" id="KW-1185">Reference proteome</keyword>
<feature type="compositionally biased region" description="Basic and acidic residues" evidence="1">
    <location>
        <begin position="1"/>
        <end position="11"/>
    </location>
</feature>
<dbReference type="Gene3D" id="3.30.70.1820">
    <property type="entry name" value="L1 transposable element, RRM domain"/>
    <property type="match status" value="1"/>
</dbReference>
<sequence>MGRTKRPEHTQTPKNSQQRPLDGFLQPQAGSSGSSSSPKMATSPASEQEIPALSRIESSLRDLTASAVTKSDLQAITTAIQETLRTEIAGIRTELTSQAGRITAVEEASEALTARVAATDTAVAHQGEMLLSVRRHLEDVDNRGRRCNIRVRGVPETEGPEDAVAILTELFCSLLQPSPPTEIEFERAHRALRPRTVEEGPRDLICCLHSFPVKNTIMLKARERHQNRWLTLRWPEEVPRFMGELDLPSPPVPDWILGSLNPQPRPQRGPRQRGMRAPPVQRAGGRGDPTSPEE</sequence>
<reference evidence="2" key="1">
    <citation type="submission" date="2022-03" db="EMBL/GenBank/DDBJ databases">
        <authorList>
            <person name="Alioto T."/>
            <person name="Alioto T."/>
            <person name="Gomez Garrido J."/>
        </authorList>
    </citation>
    <scope>NUCLEOTIDE SEQUENCE</scope>
</reference>
<accession>A0AAD1R1L8</accession>
<name>A0AAD1R1L8_PELCU</name>